<dbReference type="OrthoDB" id="10254627at2759"/>
<evidence type="ECO:0000313" key="7">
    <source>
        <dbReference type="EMBL" id="RKP09268.1"/>
    </source>
</evidence>
<evidence type="ECO:0000256" key="2">
    <source>
        <dbReference type="ARBA" id="ARBA00022980"/>
    </source>
</evidence>
<keyword evidence="3 6" id="KW-0687">Ribonucleoprotein</keyword>
<reference evidence="8" key="1">
    <citation type="journal article" date="2018" name="Nat. Microbiol.">
        <title>Leveraging single-cell genomics to expand the fungal tree of life.</title>
        <authorList>
            <person name="Ahrendt S.R."/>
            <person name="Quandt C.A."/>
            <person name="Ciobanu D."/>
            <person name="Clum A."/>
            <person name="Salamov A."/>
            <person name="Andreopoulos B."/>
            <person name="Cheng J.F."/>
            <person name="Woyke T."/>
            <person name="Pelin A."/>
            <person name="Henrissat B."/>
            <person name="Reynolds N.K."/>
            <person name="Benny G.L."/>
            <person name="Smith M.E."/>
            <person name="James T.Y."/>
            <person name="Grigoriev I.V."/>
        </authorList>
    </citation>
    <scope>NUCLEOTIDE SEQUENCE [LARGE SCALE GENOMIC DNA]</scope>
    <source>
        <strain evidence="8">RSA 1356</strain>
    </source>
</reference>
<gene>
    <name evidence="7" type="ORF">THASP1DRAFT_7492</name>
</gene>
<dbReference type="GO" id="GO:0003735">
    <property type="term" value="F:structural constituent of ribosome"/>
    <property type="evidence" value="ECO:0007669"/>
    <property type="project" value="InterPro"/>
</dbReference>
<dbReference type="EMBL" id="KZ992527">
    <property type="protein sequence ID" value="RKP09268.1"/>
    <property type="molecule type" value="Genomic_DNA"/>
</dbReference>
<dbReference type="InterPro" id="IPR000754">
    <property type="entry name" value="Ribosomal_uS9"/>
</dbReference>
<feature type="non-terminal residue" evidence="7">
    <location>
        <position position="1"/>
    </location>
</feature>
<proteinExistence type="inferred from homology"/>
<dbReference type="PANTHER" id="PTHR21569">
    <property type="entry name" value="RIBOSOMAL PROTEIN S9"/>
    <property type="match status" value="1"/>
</dbReference>
<dbReference type="InterPro" id="IPR020568">
    <property type="entry name" value="Ribosomal_Su5_D2-typ_SF"/>
</dbReference>
<dbReference type="GO" id="GO:0006412">
    <property type="term" value="P:translation"/>
    <property type="evidence" value="ECO:0007669"/>
    <property type="project" value="InterPro"/>
</dbReference>
<dbReference type="Proteomes" id="UP000271241">
    <property type="component" value="Unassembled WGS sequence"/>
</dbReference>
<dbReference type="SUPFAM" id="SSF54211">
    <property type="entry name" value="Ribosomal protein S5 domain 2-like"/>
    <property type="match status" value="1"/>
</dbReference>
<dbReference type="NCBIfam" id="NF001099">
    <property type="entry name" value="PRK00132.1"/>
    <property type="match status" value="1"/>
</dbReference>
<dbReference type="InterPro" id="IPR014721">
    <property type="entry name" value="Ribsml_uS5_D2-typ_fold_subgr"/>
</dbReference>
<dbReference type="PROSITE" id="PS00360">
    <property type="entry name" value="RIBOSOMAL_S9"/>
    <property type="match status" value="1"/>
</dbReference>
<dbReference type="Pfam" id="PF00380">
    <property type="entry name" value="Ribosomal_S9"/>
    <property type="match status" value="1"/>
</dbReference>
<organism evidence="7 8">
    <name type="scientific">Thamnocephalis sphaerospora</name>
    <dbReference type="NCBI Taxonomy" id="78915"/>
    <lineage>
        <taxon>Eukaryota</taxon>
        <taxon>Fungi</taxon>
        <taxon>Fungi incertae sedis</taxon>
        <taxon>Zoopagomycota</taxon>
        <taxon>Zoopagomycotina</taxon>
        <taxon>Zoopagomycetes</taxon>
        <taxon>Zoopagales</taxon>
        <taxon>Sigmoideomycetaceae</taxon>
        <taxon>Thamnocephalis</taxon>
    </lineage>
</organism>
<keyword evidence="8" id="KW-1185">Reference proteome</keyword>
<dbReference type="PANTHER" id="PTHR21569:SF1">
    <property type="entry name" value="SMALL RIBOSOMAL SUBUNIT PROTEIN US9M"/>
    <property type="match status" value="1"/>
</dbReference>
<name>A0A4P9XSY6_9FUNG</name>
<protein>
    <recommendedName>
        <fullName evidence="4">Small ribosomal subunit protein uS9m</fullName>
    </recommendedName>
    <alternativeName>
        <fullName evidence="5">37S ribosomal protein S9, mitochondrial</fullName>
    </alternativeName>
</protein>
<evidence type="ECO:0000256" key="5">
    <source>
        <dbReference type="ARBA" id="ARBA00042623"/>
    </source>
</evidence>
<evidence type="ECO:0000256" key="3">
    <source>
        <dbReference type="ARBA" id="ARBA00023274"/>
    </source>
</evidence>
<evidence type="ECO:0000256" key="6">
    <source>
        <dbReference type="RuleBase" id="RU003815"/>
    </source>
</evidence>
<evidence type="ECO:0000256" key="1">
    <source>
        <dbReference type="ARBA" id="ARBA00005251"/>
    </source>
</evidence>
<dbReference type="AlphaFoldDB" id="A0A4P9XSY6"/>
<feature type="non-terminal residue" evidence="7">
    <location>
        <position position="259"/>
    </location>
</feature>
<dbReference type="FunFam" id="3.30.230.10:FF:000001">
    <property type="entry name" value="30S ribosomal protein S9"/>
    <property type="match status" value="1"/>
</dbReference>
<sequence>ASEKLEHRERPSSPAYFTGQPVYSDLMANLDLLYANARQQVASGAASSAAATGAPADVAGASWLSRQRMGQYLGVDLTTTQHRRLTEKLNRVWRLPNLIERAPWAISELEGFRRTETETSTHTGAHELDRFGRAYAYGWRKEASARVWMVEAAEPGTGEVRINGKPLAEYFISMQDRESVVKPLTATDHLGRYNVWCLVNGGGTTGQAEAMRLAVARALLVHHPEIKPVLRKAGLISHDARVVERKKPGQPKARKKYTW</sequence>
<dbReference type="STRING" id="78915.A0A4P9XSY6"/>
<keyword evidence="2 6" id="KW-0689">Ribosomal protein</keyword>
<comment type="similarity">
    <text evidence="1 6">Belongs to the universal ribosomal protein uS9 family.</text>
</comment>
<dbReference type="InterPro" id="IPR020574">
    <property type="entry name" value="Ribosomal_uS9_CS"/>
</dbReference>
<evidence type="ECO:0000256" key="4">
    <source>
        <dbReference type="ARBA" id="ARBA00039318"/>
    </source>
</evidence>
<dbReference type="Gene3D" id="3.30.230.10">
    <property type="match status" value="1"/>
</dbReference>
<evidence type="ECO:0000313" key="8">
    <source>
        <dbReference type="Proteomes" id="UP000271241"/>
    </source>
</evidence>
<dbReference type="GO" id="GO:0003723">
    <property type="term" value="F:RNA binding"/>
    <property type="evidence" value="ECO:0007669"/>
    <property type="project" value="TreeGrafter"/>
</dbReference>
<dbReference type="GO" id="GO:0005763">
    <property type="term" value="C:mitochondrial small ribosomal subunit"/>
    <property type="evidence" value="ECO:0007669"/>
    <property type="project" value="TreeGrafter"/>
</dbReference>
<dbReference type="InterPro" id="IPR023035">
    <property type="entry name" value="Ribosomal_uS9_bac/plastid"/>
</dbReference>
<accession>A0A4P9XSY6</accession>